<dbReference type="GO" id="GO:0003824">
    <property type="term" value="F:catalytic activity"/>
    <property type="evidence" value="ECO:0007669"/>
    <property type="project" value="InterPro"/>
</dbReference>
<protein>
    <recommendedName>
        <fullName evidence="4">CoA-transferase family III</fullName>
    </recommendedName>
</protein>
<dbReference type="InterPro" id="IPR052985">
    <property type="entry name" value="CoA-trans_III_biosynth/detox"/>
</dbReference>
<dbReference type="GeneID" id="43585265"/>
<dbReference type="Pfam" id="PF02515">
    <property type="entry name" value="CoA_transf_3"/>
    <property type="match status" value="1"/>
</dbReference>
<dbReference type="EMBL" id="CABVLU010000005">
    <property type="protein sequence ID" value="VVT58927.1"/>
    <property type="molecule type" value="Genomic_DNA"/>
</dbReference>
<dbReference type="InterPro" id="IPR023606">
    <property type="entry name" value="CoA-Trfase_III_dom_1_sf"/>
</dbReference>
<evidence type="ECO:0000313" key="2">
    <source>
        <dbReference type="EMBL" id="VVT58927.1"/>
    </source>
</evidence>
<gene>
    <name evidence="2" type="ORF">SAPINGB_P006454</name>
</gene>
<proteinExistence type="inferred from homology"/>
<dbReference type="SUPFAM" id="SSF89796">
    <property type="entry name" value="CoA-transferase family III (CaiB/BaiF)"/>
    <property type="match status" value="2"/>
</dbReference>
<accession>A0A5E8C5Z2</accession>
<evidence type="ECO:0008006" key="4">
    <source>
        <dbReference type="Google" id="ProtNLM"/>
    </source>
</evidence>
<dbReference type="AlphaFoldDB" id="A0A5E8C5Z2"/>
<dbReference type="OrthoDB" id="5863171at2759"/>
<organism evidence="2 3">
    <name type="scientific">Magnusiomyces paraingens</name>
    <dbReference type="NCBI Taxonomy" id="2606893"/>
    <lineage>
        <taxon>Eukaryota</taxon>
        <taxon>Fungi</taxon>
        <taxon>Dikarya</taxon>
        <taxon>Ascomycota</taxon>
        <taxon>Saccharomycotina</taxon>
        <taxon>Dipodascomycetes</taxon>
        <taxon>Dipodascales</taxon>
        <taxon>Dipodascaceae</taxon>
        <taxon>Magnusiomyces</taxon>
    </lineage>
</organism>
<reference evidence="2 3" key="1">
    <citation type="submission" date="2019-09" db="EMBL/GenBank/DDBJ databases">
        <authorList>
            <person name="Brejova B."/>
        </authorList>
    </citation>
    <scope>NUCLEOTIDE SEQUENCE [LARGE SCALE GENOMIC DNA]</scope>
</reference>
<dbReference type="Proteomes" id="UP000398389">
    <property type="component" value="Unassembled WGS sequence"/>
</dbReference>
<sequence length="560" mass="62683">MTFSILDSVKTIFDTLINDQSLPIPDAARDLARTNVTFEVPERGEGAVDSDVVLPCPLKQCETVAALKAVEGSIGNAIAVLRYNTPQKVSIDLQHAVLFLFMAYLATVDGKGKLDPEVKKFLKDTDLLQAQSNLYRRMSANLYKTKDNKYFHIHGSLEADTTLKMIGLPPRDPSQTDYHQIIKTLGDAVAKYTADELEVMNAEKKQAGTTALTREEFDKTPHGQVLNKLPYWETVALETTTPPVAFPEVPADIGTPKILSGFKVVEMCRIIAGPTITRILAEYGAEVIKVTSPNLSDVPFFQVDGNMGKHTTDLDLKGSQEDRKKFEALLTDADILVDGYRTHALEHLGYGIDYFTKKGIERGKGYIYVSENCYGFDGEWAHRPGWQQIADCVTGIAWIQGKALGRDEPIIPPFPMSDYGTGCMGAIACLDAVYKRATKGGSYWAKTSLVQYDLLLMNQGLYPESVWQKVRDLHDADVRAVRYYDSVDHISGAALKSMWRIRPDIFTEVGQKKYMDENISEGFHNKKVKTLKPVVRFDKNPNAFEEVTRPNGYDEPKWWK</sequence>
<dbReference type="PANTHER" id="PTHR48229:SF1">
    <property type="entry name" value="ALPHA METHYLACYL-COA RACEMASE-RELATED"/>
    <property type="match status" value="1"/>
</dbReference>
<evidence type="ECO:0000256" key="1">
    <source>
        <dbReference type="ARBA" id="ARBA00008383"/>
    </source>
</evidence>
<evidence type="ECO:0000313" key="3">
    <source>
        <dbReference type="Proteomes" id="UP000398389"/>
    </source>
</evidence>
<name>A0A5E8C5Z2_9ASCO</name>
<dbReference type="PANTHER" id="PTHR48229">
    <property type="entry name" value="CAIB/BAIF FAMILY ENZYME (AFU_ORTHOLOGUE AFUA_1G05360)-RELATED"/>
    <property type="match status" value="1"/>
</dbReference>
<comment type="similarity">
    <text evidence="1">Belongs to the CoA-transferase III family.</text>
</comment>
<keyword evidence="3" id="KW-1185">Reference proteome</keyword>
<dbReference type="Gene3D" id="3.40.50.10540">
    <property type="entry name" value="Crotonobetainyl-coa:carnitine coa-transferase, domain 1"/>
    <property type="match status" value="1"/>
</dbReference>
<dbReference type="RefSeq" id="XP_031857056.1">
    <property type="nucleotide sequence ID" value="XM_032001165.1"/>
</dbReference>
<dbReference type="InterPro" id="IPR003673">
    <property type="entry name" value="CoA-Trfase_fam_III"/>
</dbReference>